<comment type="caution">
    <text evidence="1">The sequence shown here is derived from an EMBL/GenBank/DDBJ whole genome shotgun (WGS) entry which is preliminary data.</text>
</comment>
<reference evidence="1" key="2">
    <citation type="submission" date="2021-04" db="EMBL/GenBank/DDBJ databases">
        <authorList>
            <person name="Gilroy R."/>
        </authorList>
    </citation>
    <scope>NUCLEOTIDE SEQUENCE</scope>
    <source>
        <strain evidence="1">CHK33-7979</strain>
    </source>
</reference>
<evidence type="ECO:0000313" key="2">
    <source>
        <dbReference type="Proteomes" id="UP000886824"/>
    </source>
</evidence>
<dbReference type="Pfam" id="PF05119">
    <property type="entry name" value="Terminase_4"/>
    <property type="match status" value="1"/>
</dbReference>
<dbReference type="InterPro" id="IPR006448">
    <property type="entry name" value="Phage_term_ssu_P27"/>
</dbReference>
<evidence type="ECO:0000313" key="1">
    <source>
        <dbReference type="EMBL" id="HIY74582.1"/>
    </source>
</evidence>
<dbReference type="Proteomes" id="UP000886824">
    <property type="component" value="Unassembled WGS sequence"/>
</dbReference>
<dbReference type="AlphaFoldDB" id="A0A9D1Z6A5"/>
<proteinExistence type="predicted"/>
<accession>A0A9D1Z6A5</accession>
<protein>
    <submittedName>
        <fullName evidence="1">P27 family phage terminase small subunit</fullName>
    </submittedName>
</protein>
<reference evidence="1" key="1">
    <citation type="journal article" date="2021" name="PeerJ">
        <title>Extensive microbial diversity within the chicken gut microbiome revealed by metagenomics and culture.</title>
        <authorList>
            <person name="Gilroy R."/>
            <person name="Ravi A."/>
            <person name="Getino M."/>
            <person name="Pursley I."/>
            <person name="Horton D.L."/>
            <person name="Alikhan N.F."/>
            <person name="Baker D."/>
            <person name="Gharbi K."/>
            <person name="Hall N."/>
            <person name="Watson M."/>
            <person name="Adriaenssens E.M."/>
            <person name="Foster-Nyarko E."/>
            <person name="Jarju S."/>
            <person name="Secka A."/>
            <person name="Antonio M."/>
            <person name="Oren A."/>
            <person name="Chaudhuri R.R."/>
            <person name="La Ragione R."/>
            <person name="Hildebrand F."/>
            <person name="Pallen M.J."/>
        </authorList>
    </citation>
    <scope>NUCLEOTIDE SEQUENCE</scope>
    <source>
        <strain evidence="1">CHK33-7979</strain>
    </source>
</reference>
<gene>
    <name evidence="1" type="ORF">H9826_11550</name>
</gene>
<dbReference type="EMBL" id="DXCX01000124">
    <property type="protein sequence ID" value="HIY74582.1"/>
    <property type="molecule type" value="Genomic_DNA"/>
</dbReference>
<organism evidence="1 2">
    <name type="scientific">Candidatus Intestinimonas merdavium</name>
    <dbReference type="NCBI Taxonomy" id="2838622"/>
    <lineage>
        <taxon>Bacteria</taxon>
        <taxon>Bacillati</taxon>
        <taxon>Bacillota</taxon>
        <taxon>Clostridia</taxon>
        <taxon>Eubacteriales</taxon>
        <taxon>Intestinimonas</taxon>
    </lineage>
</organism>
<sequence length="117" mass="13078">MGKPNAAAGKNWRQTKNYRALRQSMLDDLTARGLVDRAYTDKVEEYMDFWVQRQKLEADIAARGVTVLDAKREMPVENRSVSLSVQVSRQMLAIFTALGLKEDACAASPQGGDEDEL</sequence>
<name>A0A9D1Z6A5_9FIRM</name>